<dbReference type="GO" id="GO:1901982">
    <property type="term" value="F:maltose binding"/>
    <property type="evidence" value="ECO:0007669"/>
    <property type="project" value="TreeGrafter"/>
</dbReference>
<dbReference type="InterPro" id="IPR006059">
    <property type="entry name" value="SBP"/>
</dbReference>
<dbReference type="PANTHER" id="PTHR30061">
    <property type="entry name" value="MALTOSE-BINDING PERIPLASMIC PROTEIN"/>
    <property type="match status" value="1"/>
</dbReference>
<dbReference type="Pfam" id="PF13416">
    <property type="entry name" value="SBP_bac_8"/>
    <property type="match status" value="1"/>
</dbReference>
<dbReference type="EMBL" id="JGZI01000007">
    <property type="protein sequence ID" value="KFI83354.1"/>
    <property type="molecule type" value="Genomic_DNA"/>
</dbReference>
<organism evidence="5 6">
    <name type="scientific">Bifidobacterium psychraerophilum</name>
    <dbReference type="NCBI Taxonomy" id="218140"/>
    <lineage>
        <taxon>Bacteria</taxon>
        <taxon>Bacillati</taxon>
        <taxon>Actinomycetota</taxon>
        <taxon>Actinomycetes</taxon>
        <taxon>Bifidobacteriales</taxon>
        <taxon>Bifidobacteriaceae</taxon>
        <taxon>Bifidobacterium</taxon>
    </lineage>
</organism>
<evidence type="ECO:0000313" key="6">
    <source>
        <dbReference type="Proteomes" id="UP000029050"/>
    </source>
</evidence>
<keyword evidence="6" id="KW-1185">Reference proteome</keyword>
<comment type="similarity">
    <text evidence="1">Belongs to the bacterial solute-binding protein 1 family.</text>
</comment>
<gene>
    <name evidence="5" type="ORF">BPSY_0450</name>
</gene>
<evidence type="ECO:0000256" key="3">
    <source>
        <dbReference type="ARBA" id="ARBA00022729"/>
    </source>
</evidence>
<comment type="caution">
    <text evidence="5">The sequence shown here is derived from an EMBL/GenBank/DDBJ whole genome shotgun (WGS) entry which is preliminary data.</text>
</comment>
<dbReference type="Gene3D" id="3.40.190.10">
    <property type="entry name" value="Periplasmic binding protein-like II"/>
    <property type="match status" value="1"/>
</dbReference>
<reference evidence="5 6" key="1">
    <citation type="submission" date="2014-03" db="EMBL/GenBank/DDBJ databases">
        <title>Genomics of Bifidobacteria.</title>
        <authorList>
            <person name="Ventura M."/>
            <person name="Milani C."/>
            <person name="Lugli G.A."/>
        </authorList>
    </citation>
    <scope>NUCLEOTIDE SEQUENCE [LARGE SCALE GENOMIC DNA]</scope>
    <source>
        <strain evidence="5 6">LMG 21775</strain>
    </source>
</reference>
<evidence type="ECO:0000256" key="1">
    <source>
        <dbReference type="ARBA" id="ARBA00008520"/>
    </source>
</evidence>
<dbReference type="AlphaFoldDB" id="A0A087CJA4"/>
<evidence type="ECO:0000256" key="4">
    <source>
        <dbReference type="SAM" id="SignalP"/>
    </source>
</evidence>
<dbReference type="GO" id="GO:0055052">
    <property type="term" value="C:ATP-binding cassette (ABC) transporter complex, substrate-binding subunit-containing"/>
    <property type="evidence" value="ECO:0007669"/>
    <property type="project" value="TreeGrafter"/>
</dbReference>
<name>A0A087CJA4_9BIFI</name>
<accession>A0A087CJA4</accession>
<evidence type="ECO:0000313" key="5">
    <source>
        <dbReference type="EMBL" id="KFI83354.1"/>
    </source>
</evidence>
<proteinExistence type="inferred from homology"/>
<feature type="chain" id="PRO_5038331611" evidence="4">
    <location>
        <begin position="24"/>
        <end position="444"/>
    </location>
</feature>
<dbReference type="PROSITE" id="PS51257">
    <property type="entry name" value="PROKAR_LIPOPROTEIN"/>
    <property type="match status" value="1"/>
</dbReference>
<feature type="signal peptide" evidence="4">
    <location>
        <begin position="1"/>
        <end position="23"/>
    </location>
</feature>
<keyword evidence="2" id="KW-0813">Transport</keyword>
<dbReference type="GO" id="GO:0042956">
    <property type="term" value="P:maltodextrin transmembrane transport"/>
    <property type="evidence" value="ECO:0007669"/>
    <property type="project" value="TreeGrafter"/>
</dbReference>
<sequence>MLVRAATGLVILGIVAMSGCGEAARAAASANADEITVWSHLAGNDGELAVVKQIVKDYNASPDKKATIKLETFPQASYNTSVISAATGGSLPCVVDVDQPNVPYWAWANIITPFTEKQLLARGDQLLPSSSGKWNGKVYGFSNYDATVGLFARRSVLKKLGIRVATIDRPWSKSEMEDALAKLKDSGEWRYPFEMGTADTTSEWYAYGFGPILQSFGGDLINRNGYQSADGELNGKKAVEFSQWMRNLVQQGYITTKGASDTGLDFANNKSGLLYGGMWVWSTFQKYAKDIDDIVAMPMTDFGQGSISPGGSWEIALSKTCANKAAAQDYIRFSLQDKYMAPISKAGMNIPASQAAREMVPEFSAGGVMEIFVEISKRNVKMRPETPAYSFISVEFAKTMNDIINGADIQASLDKAVNHIDGNIKGADGYQASTDATAEDKDQS</sequence>
<dbReference type="SUPFAM" id="SSF53850">
    <property type="entry name" value="Periplasmic binding protein-like II"/>
    <property type="match status" value="1"/>
</dbReference>
<dbReference type="STRING" id="218140.BPSY_0450"/>
<dbReference type="Proteomes" id="UP000029050">
    <property type="component" value="Unassembled WGS sequence"/>
</dbReference>
<evidence type="ECO:0000256" key="2">
    <source>
        <dbReference type="ARBA" id="ARBA00022448"/>
    </source>
</evidence>
<dbReference type="PANTHER" id="PTHR30061:SF50">
    <property type="entry name" value="MALTOSE_MALTODEXTRIN-BINDING PERIPLASMIC PROTEIN"/>
    <property type="match status" value="1"/>
</dbReference>
<keyword evidence="3 4" id="KW-0732">Signal</keyword>
<protein>
    <submittedName>
        <fullName evidence="5">Fructooligosaccharide ABC transporter, substrate-binding protein MsmE</fullName>
    </submittedName>
</protein>
<dbReference type="eggNOG" id="COG1653">
    <property type="taxonomic scope" value="Bacteria"/>
</dbReference>
<dbReference type="GO" id="GO:0015768">
    <property type="term" value="P:maltose transport"/>
    <property type="evidence" value="ECO:0007669"/>
    <property type="project" value="TreeGrafter"/>
</dbReference>